<gene>
    <name evidence="2" type="ORF">NTEN_LOCUS14370</name>
</gene>
<dbReference type="OrthoDB" id="6631215at2759"/>
<accession>A0A6H5H0D9</accession>
<dbReference type="Proteomes" id="UP000479000">
    <property type="component" value="Unassembled WGS sequence"/>
</dbReference>
<feature type="non-terminal residue" evidence="2">
    <location>
        <position position="132"/>
    </location>
</feature>
<dbReference type="EMBL" id="CADCXU010021594">
    <property type="protein sequence ID" value="CAB0009201.1"/>
    <property type="molecule type" value="Genomic_DNA"/>
</dbReference>
<evidence type="ECO:0000256" key="1">
    <source>
        <dbReference type="SAM" id="SignalP"/>
    </source>
</evidence>
<name>A0A6H5H0D9_9HEMI</name>
<evidence type="ECO:0000313" key="3">
    <source>
        <dbReference type="Proteomes" id="UP000479000"/>
    </source>
</evidence>
<reference evidence="2 3" key="1">
    <citation type="submission" date="2020-02" db="EMBL/GenBank/DDBJ databases">
        <authorList>
            <person name="Ferguson B K."/>
        </authorList>
    </citation>
    <scope>NUCLEOTIDE SEQUENCE [LARGE SCALE GENOMIC DNA]</scope>
</reference>
<keyword evidence="1" id="KW-0732">Signal</keyword>
<feature type="chain" id="PRO_5026327810" evidence="1">
    <location>
        <begin position="22"/>
        <end position="132"/>
    </location>
</feature>
<organism evidence="2 3">
    <name type="scientific">Nesidiocoris tenuis</name>
    <dbReference type="NCBI Taxonomy" id="355587"/>
    <lineage>
        <taxon>Eukaryota</taxon>
        <taxon>Metazoa</taxon>
        <taxon>Ecdysozoa</taxon>
        <taxon>Arthropoda</taxon>
        <taxon>Hexapoda</taxon>
        <taxon>Insecta</taxon>
        <taxon>Pterygota</taxon>
        <taxon>Neoptera</taxon>
        <taxon>Paraneoptera</taxon>
        <taxon>Hemiptera</taxon>
        <taxon>Heteroptera</taxon>
        <taxon>Panheteroptera</taxon>
        <taxon>Cimicomorpha</taxon>
        <taxon>Miridae</taxon>
        <taxon>Dicyphina</taxon>
        <taxon>Nesidiocoris</taxon>
    </lineage>
</organism>
<dbReference type="AlphaFoldDB" id="A0A6H5H0D9"/>
<protein>
    <submittedName>
        <fullName evidence="2">Uncharacterized protein</fullName>
    </submittedName>
</protein>
<evidence type="ECO:0000313" key="2">
    <source>
        <dbReference type="EMBL" id="CAB0009201.1"/>
    </source>
</evidence>
<sequence>MFQTMLQAIAFAVALVGTASGAPNHLKTVSVDKQVVVNGGGGYDGNLGASASWGPFAAGAGYGGGASASSSASASASADGGSNFGVAPATGSGGTLFDQIFNIPISILKSVNQYANNKDPDRSADLGQPASQ</sequence>
<proteinExistence type="predicted"/>
<feature type="signal peptide" evidence="1">
    <location>
        <begin position="1"/>
        <end position="21"/>
    </location>
</feature>
<keyword evidence="3" id="KW-1185">Reference proteome</keyword>